<dbReference type="PROSITE" id="PS50931">
    <property type="entry name" value="HTH_LYSR"/>
    <property type="match status" value="1"/>
</dbReference>
<dbReference type="Gene3D" id="1.10.10.10">
    <property type="entry name" value="Winged helix-like DNA-binding domain superfamily/Winged helix DNA-binding domain"/>
    <property type="match status" value="1"/>
</dbReference>
<dbReference type="SUPFAM" id="SSF46785">
    <property type="entry name" value="Winged helix' DNA-binding domain"/>
    <property type="match status" value="1"/>
</dbReference>
<gene>
    <name evidence="6" type="ORF">Kalk_13080</name>
</gene>
<dbReference type="InterPro" id="IPR005119">
    <property type="entry name" value="LysR_subst-bd"/>
</dbReference>
<dbReference type="RefSeq" id="WP_101894676.1">
    <property type="nucleotide sequence ID" value="NZ_CP022684.1"/>
</dbReference>
<dbReference type="Pfam" id="PF03466">
    <property type="entry name" value="LysR_substrate"/>
    <property type="match status" value="1"/>
</dbReference>
<dbReference type="Proteomes" id="UP000235116">
    <property type="component" value="Chromosome"/>
</dbReference>
<dbReference type="OrthoDB" id="9785745at2"/>
<dbReference type="InterPro" id="IPR036390">
    <property type="entry name" value="WH_DNA-bd_sf"/>
</dbReference>
<organism evidence="6 7">
    <name type="scientific">Ketobacter alkanivorans</name>
    <dbReference type="NCBI Taxonomy" id="1917421"/>
    <lineage>
        <taxon>Bacteria</taxon>
        <taxon>Pseudomonadati</taxon>
        <taxon>Pseudomonadota</taxon>
        <taxon>Gammaproteobacteria</taxon>
        <taxon>Pseudomonadales</taxon>
        <taxon>Ketobacteraceae</taxon>
        <taxon>Ketobacter</taxon>
    </lineage>
</organism>
<evidence type="ECO:0000259" key="5">
    <source>
        <dbReference type="PROSITE" id="PS50931"/>
    </source>
</evidence>
<evidence type="ECO:0000256" key="3">
    <source>
        <dbReference type="ARBA" id="ARBA00023125"/>
    </source>
</evidence>
<dbReference type="Pfam" id="PF00126">
    <property type="entry name" value="HTH_1"/>
    <property type="match status" value="1"/>
</dbReference>
<dbReference type="PANTHER" id="PTHR30126">
    <property type="entry name" value="HTH-TYPE TRANSCRIPTIONAL REGULATOR"/>
    <property type="match status" value="1"/>
</dbReference>
<dbReference type="InterPro" id="IPR000847">
    <property type="entry name" value="LysR_HTH_N"/>
</dbReference>
<keyword evidence="2" id="KW-0805">Transcription regulation</keyword>
<keyword evidence="7" id="KW-1185">Reference proteome</keyword>
<keyword evidence="4" id="KW-0804">Transcription</keyword>
<dbReference type="KEGG" id="kak:Kalk_13080"/>
<dbReference type="SUPFAM" id="SSF53850">
    <property type="entry name" value="Periplasmic binding protein-like II"/>
    <property type="match status" value="1"/>
</dbReference>
<dbReference type="PANTHER" id="PTHR30126:SF5">
    <property type="entry name" value="HTH-TYPE TRANSCRIPTIONAL ACTIVATOR CMPR"/>
    <property type="match status" value="1"/>
</dbReference>
<dbReference type="GO" id="GO:0003700">
    <property type="term" value="F:DNA-binding transcription factor activity"/>
    <property type="evidence" value="ECO:0007669"/>
    <property type="project" value="InterPro"/>
</dbReference>
<feature type="domain" description="HTH lysR-type" evidence="5">
    <location>
        <begin position="11"/>
        <end position="67"/>
    </location>
</feature>
<evidence type="ECO:0000256" key="1">
    <source>
        <dbReference type="ARBA" id="ARBA00009437"/>
    </source>
</evidence>
<protein>
    <submittedName>
        <fullName evidence="6">LysR family transcriptional regulator</fullName>
    </submittedName>
</protein>
<dbReference type="EMBL" id="CP022684">
    <property type="protein sequence ID" value="AUM13298.1"/>
    <property type="molecule type" value="Genomic_DNA"/>
</dbReference>
<dbReference type="InterPro" id="IPR036388">
    <property type="entry name" value="WH-like_DNA-bd_sf"/>
</dbReference>
<dbReference type="CDD" id="cd08419">
    <property type="entry name" value="PBP2_CbbR_RubisCO_like"/>
    <property type="match status" value="1"/>
</dbReference>
<evidence type="ECO:0000313" key="7">
    <source>
        <dbReference type="Proteomes" id="UP000235116"/>
    </source>
</evidence>
<evidence type="ECO:0000256" key="4">
    <source>
        <dbReference type="ARBA" id="ARBA00023163"/>
    </source>
</evidence>
<dbReference type="AlphaFoldDB" id="A0A2K9LLV0"/>
<sequence>MNNRLHAHIGTLRQLEILLAVYEAGSITAASETLHLTQPTVSMQLKKLADGIDTPLYHTVGRRLIFTDSGLALIHTAREVMNSFQRLDMKLADLRGMKAGTLKLAVVTTSKYFIPHLLGPFCKRHPNVDIQFKVGNRQQIIDRLYEGSDDFYVFSHPPADSRFETLDFLPNPLVAISASKHRLSRKKNINLTELFAEKLLMREAGSGTRYAIEEFLKGEKVQLRSNMTIESNEAIKHAVMSELGVSILSAHTLAFGGKSGLAVLNVKQLPIETNWYFVWLKDKPQSLIAETFFNYVESEGRSNLLIELKRLGFS</sequence>
<dbReference type="Gene3D" id="3.40.190.290">
    <property type="match status" value="1"/>
</dbReference>
<evidence type="ECO:0000256" key="2">
    <source>
        <dbReference type="ARBA" id="ARBA00023015"/>
    </source>
</evidence>
<evidence type="ECO:0000313" key="6">
    <source>
        <dbReference type="EMBL" id="AUM13298.1"/>
    </source>
</evidence>
<dbReference type="GO" id="GO:0000976">
    <property type="term" value="F:transcription cis-regulatory region binding"/>
    <property type="evidence" value="ECO:0007669"/>
    <property type="project" value="TreeGrafter"/>
</dbReference>
<name>A0A2K9LLV0_9GAMM</name>
<keyword evidence="3" id="KW-0238">DNA-binding</keyword>
<comment type="similarity">
    <text evidence="1">Belongs to the LysR transcriptional regulatory family.</text>
</comment>
<reference evidence="7" key="1">
    <citation type="submission" date="2017-08" db="EMBL/GenBank/DDBJ databases">
        <title>Direct submision.</title>
        <authorList>
            <person name="Kim S.-J."/>
            <person name="Rhee S.-K."/>
        </authorList>
    </citation>
    <scope>NUCLEOTIDE SEQUENCE [LARGE SCALE GENOMIC DNA]</scope>
    <source>
        <strain evidence="7">GI5</strain>
    </source>
</reference>
<accession>A0A2K9LLV0</accession>
<proteinExistence type="inferred from homology"/>